<feature type="transmembrane region" description="Helical" evidence="1">
    <location>
        <begin position="20"/>
        <end position="39"/>
    </location>
</feature>
<feature type="transmembrane region" description="Helical" evidence="1">
    <location>
        <begin position="237"/>
        <end position="262"/>
    </location>
</feature>
<feature type="transmembrane region" description="Helical" evidence="1">
    <location>
        <begin position="98"/>
        <end position="117"/>
    </location>
</feature>
<keyword evidence="1" id="KW-0472">Membrane</keyword>
<accession>A0AAD6G8S3</accession>
<feature type="transmembrane region" description="Helical" evidence="1">
    <location>
        <begin position="138"/>
        <end position="156"/>
    </location>
</feature>
<feature type="transmembrane region" description="Helical" evidence="1">
    <location>
        <begin position="168"/>
        <end position="189"/>
    </location>
</feature>
<feature type="domain" description="DUF7702" evidence="2">
    <location>
        <begin position="64"/>
        <end position="256"/>
    </location>
</feature>
<dbReference type="Pfam" id="PF24800">
    <property type="entry name" value="DUF7702"/>
    <property type="match status" value="1"/>
</dbReference>
<feature type="transmembrane region" description="Helical" evidence="1">
    <location>
        <begin position="201"/>
        <end position="222"/>
    </location>
</feature>
<organism evidence="3 4">
    <name type="scientific">Penicillium frequentans</name>
    <dbReference type="NCBI Taxonomy" id="3151616"/>
    <lineage>
        <taxon>Eukaryota</taxon>
        <taxon>Fungi</taxon>
        <taxon>Dikarya</taxon>
        <taxon>Ascomycota</taxon>
        <taxon>Pezizomycotina</taxon>
        <taxon>Eurotiomycetes</taxon>
        <taxon>Eurotiomycetidae</taxon>
        <taxon>Eurotiales</taxon>
        <taxon>Aspergillaceae</taxon>
        <taxon>Penicillium</taxon>
    </lineage>
</organism>
<keyword evidence="4" id="KW-1185">Reference proteome</keyword>
<evidence type="ECO:0000259" key="2">
    <source>
        <dbReference type="Pfam" id="PF24800"/>
    </source>
</evidence>
<reference evidence="3 4" key="1">
    <citation type="journal article" date="2023" name="IMA Fungus">
        <title>Comparative genomic study of the Penicillium genus elucidates a diverse pangenome and 15 lateral gene transfer events.</title>
        <authorList>
            <person name="Petersen C."/>
            <person name="Sorensen T."/>
            <person name="Nielsen M.R."/>
            <person name="Sondergaard T.E."/>
            <person name="Sorensen J.L."/>
            <person name="Fitzpatrick D.A."/>
            <person name="Frisvad J.C."/>
            <person name="Nielsen K.L."/>
        </authorList>
    </citation>
    <scope>NUCLEOTIDE SEQUENCE [LARGE SCALE GENOMIC DNA]</scope>
    <source>
        <strain evidence="3 4">IBT 35679</strain>
    </source>
</reference>
<name>A0AAD6G8S3_9EURO</name>
<evidence type="ECO:0000313" key="3">
    <source>
        <dbReference type="EMBL" id="KAJ5524346.1"/>
    </source>
</evidence>
<feature type="transmembrane region" description="Helical" evidence="1">
    <location>
        <begin position="60"/>
        <end position="78"/>
    </location>
</feature>
<dbReference type="PANTHER" id="PTHR42109:SF2">
    <property type="entry name" value="INTEGRAL MEMBRANE PROTEIN"/>
    <property type="match status" value="1"/>
</dbReference>
<keyword evidence="1" id="KW-0812">Transmembrane</keyword>
<evidence type="ECO:0000313" key="4">
    <source>
        <dbReference type="Proteomes" id="UP001220324"/>
    </source>
</evidence>
<sequence>MTMNLLSRATANVSIPNGLHNFAIAQIILFSIIYLAQLPMRYKQEWKYWHHKKRQHPSRCALYSGWSMVGLLAMIRIAGSAMVLSNSHPNESMLTAEISLQSVGLSPLMFEVSLVLLRCGQVGEFGPGQSKHPKPLRFALHAFRFPVFVAIVLGVVGRIIELKPLGEAGSVVLVVTFAFVTGLIAWLAVKSHSTLPVEGHRGVLLVSLALPFLWVRVIYFLLQQYGPARFSLASGDVGVLVGMGLIMEIITVSLLLTARAVIEPILSTDSKRCVVADDFEQA</sequence>
<dbReference type="Proteomes" id="UP001220324">
    <property type="component" value="Unassembled WGS sequence"/>
</dbReference>
<comment type="caution">
    <text evidence="3">The sequence shown here is derived from an EMBL/GenBank/DDBJ whole genome shotgun (WGS) entry which is preliminary data.</text>
</comment>
<proteinExistence type="predicted"/>
<protein>
    <recommendedName>
        <fullName evidence="2">DUF7702 domain-containing protein</fullName>
    </recommendedName>
</protein>
<keyword evidence="1" id="KW-1133">Transmembrane helix</keyword>
<dbReference type="PANTHER" id="PTHR42109">
    <property type="entry name" value="UNPLACED GENOMIC SCAFFOLD UM_SCAF_CONTIG_1.265, WHOLE GENOME SHOTGUN SEQUENCE"/>
    <property type="match status" value="1"/>
</dbReference>
<dbReference type="AlphaFoldDB" id="A0AAD6G8S3"/>
<dbReference type="EMBL" id="JAQIZZ010000008">
    <property type="protein sequence ID" value="KAJ5524346.1"/>
    <property type="molecule type" value="Genomic_DNA"/>
</dbReference>
<gene>
    <name evidence="3" type="ORF">N7494_010996</name>
</gene>
<evidence type="ECO:0000256" key="1">
    <source>
        <dbReference type="SAM" id="Phobius"/>
    </source>
</evidence>
<dbReference type="InterPro" id="IPR056119">
    <property type="entry name" value="DUF7702"/>
</dbReference>